<dbReference type="GO" id="GO:0046982">
    <property type="term" value="F:protein heterodimerization activity"/>
    <property type="evidence" value="ECO:0007669"/>
    <property type="project" value="InterPro"/>
</dbReference>
<evidence type="ECO:0000256" key="2">
    <source>
        <dbReference type="ARBA" id="ARBA00023015"/>
    </source>
</evidence>
<accession>A0A9W8IKH4</accession>
<feature type="domain" description="Bromo" evidence="8">
    <location>
        <begin position="392"/>
        <end position="462"/>
    </location>
</feature>
<evidence type="ECO:0000313" key="10">
    <source>
        <dbReference type="Proteomes" id="UP001139887"/>
    </source>
</evidence>
<dbReference type="InterPro" id="IPR037782">
    <property type="entry name" value="Spt7"/>
</dbReference>
<comment type="caution">
    <text evidence="9">The sequence shown here is derived from an EMBL/GenBank/DDBJ whole genome shotgun (WGS) entry which is preliminary data.</text>
</comment>
<dbReference type="PANTHER" id="PTHR47343">
    <property type="entry name" value="TRANSCRIPTIONAL ACTIVATOR SPT7"/>
    <property type="match status" value="1"/>
</dbReference>
<dbReference type="GO" id="GO:0005198">
    <property type="term" value="F:structural molecule activity"/>
    <property type="evidence" value="ECO:0007669"/>
    <property type="project" value="TreeGrafter"/>
</dbReference>
<dbReference type="Gene3D" id="1.10.20.10">
    <property type="entry name" value="Histone, subunit A"/>
    <property type="match status" value="1"/>
</dbReference>
<name>A0A9W8IKH4_9FUNG</name>
<dbReference type="GO" id="GO:0006357">
    <property type="term" value="P:regulation of transcription by RNA polymerase II"/>
    <property type="evidence" value="ECO:0007669"/>
    <property type="project" value="TreeGrafter"/>
</dbReference>
<protein>
    <submittedName>
        <fullName evidence="9">Transcriptional activator spt7</fullName>
    </submittedName>
</protein>
<dbReference type="Pfam" id="PF00439">
    <property type="entry name" value="Bromodomain"/>
    <property type="match status" value="1"/>
</dbReference>
<proteinExistence type="predicted"/>
<feature type="region of interest" description="Disordered" evidence="7">
    <location>
        <begin position="72"/>
        <end position="124"/>
    </location>
</feature>
<dbReference type="GO" id="GO:0046695">
    <property type="term" value="C:SLIK (SAGA-like) complex"/>
    <property type="evidence" value="ECO:0007669"/>
    <property type="project" value="InterPro"/>
</dbReference>
<feature type="compositionally biased region" description="Acidic residues" evidence="7">
    <location>
        <begin position="1023"/>
        <end position="1033"/>
    </location>
</feature>
<keyword evidence="4" id="KW-0804">Transcription</keyword>
<evidence type="ECO:0000256" key="6">
    <source>
        <dbReference type="PROSITE-ProRule" id="PRU00035"/>
    </source>
</evidence>
<dbReference type="InterPro" id="IPR001487">
    <property type="entry name" value="Bromodomain"/>
</dbReference>
<keyword evidence="3 6" id="KW-0103">Bromodomain</keyword>
<dbReference type="SUPFAM" id="SSF47370">
    <property type="entry name" value="Bromodomain"/>
    <property type="match status" value="1"/>
</dbReference>
<evidence type="ECO:0000256" key="1">
    <source>
        <dbReference type="ARBA" id="ARBA00004123"/>
    </source>
</evidence>
<dbReference type="Gene3D" id="1.20.920.10">
    <property type="entry name" value="Bromodomain-like"/>
    <property type="match status" value="1"/>
</dbReference>
<dbReference type="InterPro" id="IPR009072">
    <property type="entry name" value="Histone-fold"/>
</dbReference>
<evidence type="ECO:0000256" key="4">
    <source>
        <dbReference type="ARBA" id="ARBA00023163"/>
    </source>
</evidence>
<dbReference type="SMART" id="SM00297">
    <property type="entry name" value="BROMO"/>
    <property type="match status" value="1"/>
</dbReference>
<feature type="region of interest" description="Disordered" evidence="7">
    <location>
        <begin position="210"/>
        <end position="275"/>
    </location>
</feature>
<sequence length="1086" mass="119790">MTADFSAAWEARSYQIAQRLQARNEWESYLTPKELPWLTKALESQELWAQFISPAPEQWRLRSLPSTEFELATTTHTTSASETESTSKRAAPSEENDALPNGVHKGEKRARTETAISAESSDDELSMLSGSDIDMVMWSGGASLASHAASPEPVNSRDVEMAEKTLACAVAGLRARSAIFEHYVSVLCGPTDCKQCTDAEMVRDDIKQAEEALQPKTNGTAAKNGVGSGDTVKPVLHRQIDEDEDYDDEPAVNDEPNDKDESKSKPETSATADSQNKRIVIRRVFRTLDELEDVANEQMEHEAQMRRVMEIEEQRAAEPKDMLEHKIGGLHNMRNLAQFIDKHRDSVRMTTRELGRLLTSVRPRKSKWTNERRVGQAELYEGLEHVLHELRGMGEAAQPFLSQVKRKEAPDYYKVIRQPMDLGAMAKNLRAEQYDSKRQFWAHLQLIRDNCYTYNTEPNNYYRRSADALLAKARVLMEAVPDVVVRDRDDIAADGADDSADESQSARAGSLIDDGTPAPGFRDSPAVEQAAGPEAAPASTALPARLVLRAGSAISDMATGYGHNVSERVWRLKARQRLREFMQQTGSDQARALGERHAAHRTGHGMRQFLESTHEALEAADSKDVQLLAELDCTADLQTVAVAGADAADARRRSAALDGARRAWAEAAARAEETRWRFVSESEPDAGMATCERMSAQAQRGGVLQWLNDDCEQTVAEAGETAAPPGLDAYAAARFPRNDMWRMMTSNLERLRRIREIDSKIWATKLNIPVGYLRASEPDDGEGAEAEAEVAAADPEEPLRMDAHGARKLLGRTLALMLAHAGFDAATDAALACLGGFVSDFINNIGRTLRVYIDRHGRTMSNEAILAHALYANGTEDLGDLEYYMRADAARYGNKLAELHRKLQRAFNEVVGDAAERPEAETELEGSDAFVTGMVGGLGDLGDDFFGFKELGLDREFGVEHLSVPQRLWRERGAQATDDAGQAPVQERQAHARPAAWAAVRGTAGHIGLLHAFIEEKQKQQEEESEALVEDESLPARQRYGASRAKAPPANCLTHPRTHMHVGSGQAVAERGAGAKKRPSKTTKKK</sequence>
<organism evidence="9 10">
    <name type="scientific">Coemansia brasiliensis</name>
    <dbReference type="NCBI Taxonomy" id="2650707"/>
    <lineage>
        <taxon>Eukaryota</taxon>
        <taxon>Fungi</taxon>
        <taxon>Fungi incertae sedis</taxon>
        <taxon>Zoopagomycota</taxon>
        <taxon>Kickxellomycotina</taxon>
        <taxon>Kickxellomycetes</taxon>
        <taxon>Kickxellales</taxon>
        <taxon>Kickxellaceae</taxon>
        <taxon>Coemansia</taxon>
    </lineage>
</organism>
<keyword evidence="2" id="KW-0805">Transcription regulation</keyword>
<feature type="compositionally biased region" description="Basic residues" evidence="7">
    <location>
        <begin position="1074"/>
        <end position="1086"/>
    </location>
</feature>
<dbReference type="GO" id="GO:0006325">
    <property type="term" value="P:chromatin organization"/>
    <property type="evidence" value="ECO:0007669"/>
    <property type="project" value="UniProtKB-ARBA"/>
</dbReference>
<keyword evidence="10" id="KW-1185">Reference proteome</keyword>
<evidence type="ECO:0000313" key="9">
    <source>
        <dbReference type="EMBL" id="KAJ2852728.1"/>
    </source>
</evidence>
<keyword evidence="5" id="KW-0539">Nucleus</keyword>
<dbReference type="PROSITE" id="PS50014">
    <property type="entry name" value="BROMODOMAIN_2"/>
    <property type="match status" value="1"/>
</dbReference>
<comment type="subcellular location">
    <subcellularLocation>
        <location evidence="1">Nucleus</location>
    </subcellularLocation>
</comment>
<dbReference type="PANTHER" id="PTHR47343:SF1">
    <property type="entry name" value="TRANSCRIPTIONAL ACTIVATOR SPT7"/>
    <property type="match status" value="1"/>
</dbReference>
<dbReference type="PROSITE" id="PS00633">
    <property type="entry name" value="BROMODOMAIN_1"/>
    <property type="match status" value="1"/>
</dbReference>
<evidence type="ECO:0000259" key="8">
    <source>
        <dbReference type="PROSITE" id="PS50014"/>
    </source>
</evidence>
<dbReference type="PRINTS" id="PR00503">
    <property type="entry name" value="BROMODOMAIN"/>
</dbReference>
<dbReference type="EMBL" id="JANBUW010000001">
    <property type="protein sequence ID" value="KAJ2852728.1"/>
    <property type="molecule type" value="Genomic_DNA"/>
</dbReference>
<dbReference type="Proteomes" id="UP001139887">
    <property type="component" value="Unassembled WGS sequence"/>
</dbReference>
<dbReference type="InterPro" id="IPR018359">
    <property type="entry name" value="Bromodomain_CS"/>
</dbReference>
<feature type="region of interest" description="Disordered" evidence="7">
    <location>
        <begin position="1021"/>
        <end position="1086"/>
    </location>
</feature>
<feature type="compositionally biased region" description="Low complexity" evidence="7">
    <location>
        <begin position="526"/>
        <end position="538"/>
    </location>
</feature>
<gene>
    <name evidence="9" type="primary">SPT7</name>
    <name evidence="9" type="ORF">IWW36_000085</name>
</gene>
<dbReference type="OrthoDB" id="21449at2759"/>
<dbReference type="SMART" id="SM00576">
    <property type="entry name" value="BTP"/>
    <property type="match status" value="1"/>
</dbReference>
<feature type="compositionally biased region" description="Acidic residues" evidence="7">
    <location>
        <begin position="241"/>
        <end position="258"/>
    </location>
</feature>
<dbReference type="GO" id="GO:0000124">
    <property type="term" value="C:SAGA complex"/>
    <property type="evidence" value="ECO:0007669"/>
    <property type="project" value="InterPro"/>
</dbReference>
<dbReference type="Pfam" id="PF07524">
    <property type="entry name" value="Bromo_TP"/>
    <property type="match status" value="1"/>
</dbReference>
<dbReference type="InterPro" id="IPR006565">
    <property type="entry name" value="BTP"/>
</dbReference>
<evidence type="ECO:0000256" key="7">
    <source>
        <dbReference type="SAM" id="MobiDB-lite"/>
    </source>
</evidence>
<evidence type="ECO:0000256" key="5">
    <source>
        <dbReference type="ARBA" id="ARBA00023242"/>
    </source>
</evidence>
<reference evidence="9" key="1">
    <citation type="submission" date="2022-07" db="EMBL/GenBank/DDBJ databases">
        <title>Phylogenomic reconstructions and comparative analyses of Kickxellomycotina fungi.</title>
        <authorList>
            <person name="Reynolds N.K."/>
            <person name="Stajich J.E."/>
            <person name="Barry K."/>
            <person name="Grigoriev I.V."/>
            <person name="Crous P."/>
            <person name="Smith M.E."/>
        </authorList>
    </citation>
    <scope>NUCLEOTIDE SEQUENCE</scope>
    <source>
        <strain evidence="9">NRRL 1566</strain>
    </source>
</reference>
<dbReference type="CDD" id="cd22927">
    <property type="entry name" value="HFD_SPT7"/>
    <property type="match status" value="1"/>
</dbReference>
<dbReference type="InterPro" id="IPR036427">
    <property type="entry name" value="Bromodomain-like_sf"/>
</dbReference>
<feature type="compositionally biased region" description="Low complexity" evidence="7">
    <location>
        <begin position="72"/>
        <end position="90"/>
    </location>
</feature>
<dbReference type="GO" id="GO:0005634">
    <property type="term" value="C:nucleus"/>
    <property type="evidence" value="ECO:0007669"/>
    <property type="project" value="UniProtKB-SubCell"/>
</dbReference>
<evidence type="ECO:0000256" key="3">
    <source>
        <dbReference type="ARBA" id="ARBA00023117"/>
    </source>
</evidence>
<dbReference type="AlphaFoldDB" id="A0A9W8IKH4"/>
<feature type="region of interest" description="Disordered" evidence="7">
    <location>
        <begin position="494"/>
        <end position="538"/>
    </location>
</feature>